<proteinExistence type="predicted"/>
<dbReference type="InterPro" id="IPR016177">
    <property type="entry name" value="DNA-bd_dom_sf"/>
</dbReference>
<comment type="caution">
    <text evidence="11">The sequence shown here is derived from an EMBL/GenBank/DDBJ whole genome shotgun (WGS) entry which is preliminary data.</text>
</comment>
<keyword evidence="4" id="KW-0862">Zinc</keyword>
<accession>A0AAV6WJD2</accession>
<dbReference type="AlphaFoldDB" id="A0AAV6WJD2"/>
<dbReference type="EMBL" id="WHWC01000013">
    <property type="protein sequence ID" value="KAG8370693.1"/>
    <property type="molecule type" value="Genomic_DNA"/>
</dbReference>
<comment type="subcellular location">
    <subcellularLocation>
        <location evidence="1">Nucleus</location>
    </subcellularLocation>
</comment>
<evidence type="ECO:0000256" key="2">
    <source>
        <dbReference type="ARBA" id="ARBA00022723"/>
    </source>
</evidence>
<dbReference type="PANTHER" id="PTHR12396">
    <property type="entry name" value="METHYL-CPG BINDING PROTEIN, MBD"/>
    <property type="match status" value="1"/>
</dbReference>
<dbReference type="GO" id="GO:0005634">
    <property type="term" value="C:nucleus"/>
    <property type="evidence" value="ECO:0007669"/>
    <property type="project" value="UniProtKB-SubCell"/>
</dbReference>
<dbReference type="Gene3D" id="3.30.40.100">
    <property type="match status" value="1"/>
</dbReference>
<keyword evidence="2" id="KW-0479">Metal-binding</keyword>
<organism evidence="11 12">
    <name type="scientific">Buddleja alternifolia</name>
    <dbReference type="NCBI Taxonomy" id="168488"/>
    <lineage>
        <taxon>Eukaryota</taxon>
        <taxon>Viridiplantae</taxon>
        <taxon>Streptophyta</taxon>
        <taxon>Embryophyta</taxon>
        <taxon>Tracheophyta</taxon>
        <taxon>Spermatophyta</taxon>
        <taxon>Magnoliopsida</taxon>
        <taxon>eudicotyledons</taxon>
        <taxon>Gunneridae</taxon>
        <taxon>Pentapetalae</taxon>
        <taxon>asterids</taxon>
        <taxon>lamiids</taxon>
        <taxon>Lamiales</taxon>
        <taxon>Scrophulariaceae</taxon>
        <taxon>Buddlejeae</taxon>
        <taxon>Buddleja</taxon>
    </lineage>
</organism>
<evidence type="ECO:0000256" key="5">
    <source>
        <dbReference type="ARBA" id="ARBA00023015"/>
    </source>
</evidence>
<evidence type="ECO:0000256" key="8">
    <source>
        <dbReference type="ARBA" id="ARBA00023242"/>
    </source>
</evidence>
<evidence type="ECO:0000256" key="7">
    <source>
        <dbReference type="ARBA" id="ARBA00023163"/>
    </source>
</evidence>
<evidence type="ECO:0000256" key="6">
    <source>
        <dbReference type="ARBA" id="ARBA00023125"/>
    </source>
</evidence>
<evidence type="ECO:0000313" key="11">
    <source>
        <dbReference type="EMBL" id="KAG8370693.1"/>
    </source>
</evidence>
<feature type="domain" description="CW-type" evidence="10">
    <location>
        <begin position="17"/>
        <end position="72"/>
    </location>
</feature>
<evidence type="ECO:0000256" key="1">
    <source>
        <dbReference type="ARBA" id="ARBA00004123"/>
    </source>
</evidence>
<evidence type="ECO:0000313" key="12">
    <source>
        <dbReference type="Proteomes" id="UP000826271"/>
    </source>
</evidence>
<dbReference type="PROSITE" id="PS50982">
    <property type="entry name" value="MBD"/>
    <property type="match status" value="1"/>
</dbReference>
<dbReference type="PANTHER" id="PTHR12396:SF10">
    <property type="entry name" value="METHYL-CPG-BINDING DOMAIN-CONTAINING PROTEIN 1-RELATED"/>
    <property type="match status" value="1"/>
</dbReference>
<dbReference type="CDD" id="cd01396">
    <property type="entry name" value="MeCP2_MBD"/>
    <property type="match status" value="1"/>
</dbReference>
<dbReference type="Proteomes" id="UP000826271">
    <property type="component" value="Unassembled WGS sequence"/>
</dbReference>
<evidence type="ECO:0000256" key="4">
    <source>
        <dbReference type="ARBA" id="ARBA00022833"/>
    </source>
</evidence>
<feature type="domain" description="MBD" evidence="9">
    <location>
        <begin position="78"/>
        <end position="149"/>
    </location>
</feature>
<keyword evidence="3" id="KW-0863">Zinc-finger</keyword>
<evidence type="ECO:0000259" key="10">
    <source>
        <dbReference type="PROSITE" id="PS51050"/>
    </source>
</evidence>
<dbReference type="GO" id="GO:0003677">
    <property type="term" value="F:DNA binding"/>
    <property type="evidence" value="ECO:0007669"/>
    <property type="project" value="UniProtKB-KW"/>
</dbReference>
<sequence>MEKNTTQQSKRQPGSATHSIELWSVQCHECFKWRLIPTQEEYEEIRSKITQHPFVCTKKPGISCENPADIEYDNSRTWVIDKPDLPKTPKGFKRKIVLRKDFSKMDCYYDTPTGKRLRSSTEVPKYLDENPEYKKDVSVQDFSFSRPKIMEDTLPINRGKE</sequence>
<dbReference type="SMART" id="SM00391">
    <property type="entry name" value="MBD"/>
    <property type="match status" value="1"/>
</dbReference>
<keyword evidence="8" id="KW-0539">Nucleus</keyword>
<keyword evidence="5" id="KW-0805">Transcription regulation</keyword>
<dbReference type="Pfam" id="PF01429">
    <property type="entry name" value="MBD"/>
    <property type="match status" value="1"/>
</dbReference>
<evidence type="ECO:0000256" key="3">
    <source>
        <dbReference type="ARBA" id="ARBA00022771"/>
    </source>
</evidence>
<dbReference type="SUPFAM" id="SSF54171">
    <property type="entry name" value="DNA-binding domain"/>
    <property type="match status" value="1"/>
</dbReference>
<dbReference type="Gene3D" id="3.30.890.10">
    <property type="entry name" value="Methyl-cpg-binding Protein 2, Chain A"/>
    <property type="match status" value="1"/>
</dbReference>
<dbReference type="Pfam" id="PF07496">
    <property type="entry name" value="zf-CW"/>
    <property type="match status" value="1"/>
</dbReference>
<keyword evidence="6" id="KW-0238">DNA-binding</keyword>
<reference evidence="11" key="1">
    <citation type="submission" date="2019-10" db="EMBL/GenBank/DDBJ databases">
        <authorList>
            <person name="Zhang R."/>
            <person name="Pan Y."/>
            <person name="Wang J."/>
            <person name="Ma R."/>
            <person name="Yu S."/>
        </authorList>
    </citation>
    <scope>NUCLEOTIDE SEQUENCE</scope>
    <source>
        <strain evidence="11">LA-IB0</strain>
        <tissue evidence="11">Leaf</tissue>
    </source>
</reference>
<dbReference type="InterPro" id="IPR001739">
    <property type="entry name" value="Methyl_CpG_DNA-bd"/>
</dbReference>
<protein>
    <submittedName>
        <fullName evidence="11">Uncharacterized protein</fullName>
    </submittedName>
</protein>
<keyword evidence="12" id="KW-1185">Reference proteome</keyword>
<keyword evidence="7" id="KW-0804">Transcription</keyword>
<dbReference type="InterPro" id="IPR011124">
    <property type="entry name" value="Znf_CW"/>
</dbReference>
<name>A0AAV6WJD2_9LAMI</name>
<dbReference type="PROSITE" id="PS51050">
    <property type="entry name" value="ZF_CW"/>
    <property type="match status" value="1"/>
</dbReference>
<dbReference type="GO" id="GO:0008270">
    <property type="term" value="F:zinc ion binding"/>
    <property type="evidence" value="ECO:0007669"/>
    <property type="project" value="UniProtKB-KW"/>
</dbReference>
<gene>
    <name evidence="11" type="ORF">BUALT_Bualt13G0009900</name>
</gene>
<evidence type="ECO:0000259" key="9">
    <source>
        <dbReference type="PROSITE" id="PS50982"/>
    </source>
</evidence>